<feature type="compositionally biased region" description="Basic and acidic residues" evidence="2">
    <location>
        <begin position="1213"/>
        <end position="1234"/>
    </location>
</feature>
<dbReference type="PROSITE" id="PS50829">
    <property type="entry name" value="GYF"/>
    <property type="match status" value="1"/>
</dbReference>
<dbReference type="Pfam" id="PF02213">
    <property type="entry name" value="GYF"/>
    <property type="match status" value="1"/>
</dbReference>
<feature type="compositionally biased region" description="Basic and acidic residues" evidence="2">
    <location>
        <begin position="1033"/>
        <end position="1047"/>
    </location>
</feature>
<organism evidence="4 5">
    <name type="scientific">Drosophila madeirensis</name>
    <name type="common">Fruit fly</name>
    <dbReference type="NCBI Taxonomy" id="30013"/>
    <lineage>
        <taxon>Eukaryota</taxon>
        <taxon>Metazoa</taxon>
        <taxon>Ecdysozoa</taxon>
        <taxon>Arthropoda</taxon>
        <taxon>Hexapoda</taxon>
        <taxon>Insecta</taxon>
        <taxon>Pterygota</taxon>
        <taxon>Neoptera</taxon>
        <taxon>Endopterygota</taxon>
        <taxon>Diptera</taxon>
        <taxon>Brachycera</taxon>
        <taxon>Muscomorpha</taxon>
        <taxon>Ephydroidea</taxon>
        <taxon>Drosophilidae</taxon>
        <taxon>Drosophila</taxon>
        <taxon>Sophophora</taxon>
    </lineage>
</organism>
<dbReference type="PANTHER" id="PTHR14445">
    <property type="entry name" value="GRB10 INTERACTING GYF PROTEIN"/>
    <property type="match status" value="1"/>
</dbReference>
<dbReference type="Proteomes" id="UP001500889">
    <property type="component" value="Chromosome dot"/>
</dbReference>
<dbReference type="SUPFAM" id="SSF55277">
    <property type="entry name" value="GYF domain"/>
    <property type="match status" value="1"/>
</dbReference>
<sequence length="1600" mass="175057">MTDSMKFGPEWLRNMSAEPAANTNNVGGGANSCLATHSIGNNTTAAAAAAASSRNMFPEYRYGREEMLSLFDRHCLLPQILPSFKKLFVDRVQYPLALTPSTEEDNNQIGSSSRPAWLQRSAGGFGTAPRGTGRGGTVDRGRMRGKSVYHPIYQRPGGLYDEGLSVMSTKIERNWNERNGTCDSVAVSTSQGNSGGLDWNGTPSSSPRKEFSSHHRNMENWRRSRNEDGAGDGPISSNNLTGSDVAGWRSSGGGSSTNSSFVGNTHRWGRSTSWRDEDSHLDSLASIQRSISTVGTVDVDRERGGSGKTGSGLTAAPIRQSGGKNSQLWLGGGGDTEDNLPEWAMENPSELGGTFDSSGAFHGDADLQKAAKAVAEQRDSTDAANSASSSSDNNLPQTGSRNHTDGESDTGENDFEGKIESNPQKFPDLTENCQQSPDPTASIRGAVHGDISDRIKEVADEVEKLIMDDDNRVSHNHREPQIDSGRFATTMPGLAEIEMNIKSNSLGDSVLLQQPHPYPAIPIAVPIPVSNSSIANHPSHQHPSLPFPDQLAMQHHHHMHHQHQQHLTMLPTAQIMNSNPNPNELWFYRDPQSNVQGPFSAMEMTEWYRAGYFNENLFVRRFSDSRFRPLGELIKLCQGNMPFSHSHLLPSPMDLDNLPIGQMPAAIPVPLPLTPRKSSSAALSLSLSEQQLQQQLQREELKANVTAAANSLTTAIKGNLGGSGLDATSHILTMRFQMLQDQYLQHQEYQIVNELSKNECFQRLSAVERESVVRRKVQLLVLPEYLISLSGLSNSLAVLNPAAGSQLYHVIAEQGKKDQQQLFANSADQQRPLGNLLEANNFIHNAKLMDQQAKQIQQLQAASHPSQQPTDQAVLTGSAAEPNKLDEMHGSDMDLLTEYNLRMLLRGQPTIGRPQPPLPNPGSDNPTGGDFLIESRMLAAQNLMIPMWLPAHQQPPNPNPQWSGMANAKVTLWDVATLEEEQNQQQQQLLAQQQQQKCMAGLVQSPEAAAGAAAPLTSEVDNLGDRSQSTDNTKNHLKESVSPKPEQRVIAAVETIKDQNPLQSTAHVKHTNKQNLAIRPSQQSAPSKCINEEERRRELAEEKRRLKEERKRQQLEEEKRRALHVEEEKTRQSLEEKERQLQIQGQRRKALLGSAQAPIQGTGIAASAANTKHAVGKAGDLQAASRLAATSVAPWSLRSPKASSTAPGLAEIQKAERRERRADQQRQQEQLDKQMRATAAAAAEANDALLKWQAAPAPAPVMSLADIQAEEEKRLANELMEQQRRREVEQQQQAAIVSNVGGTCGLSNIWGTANKAWSAPNSSLSLTTGGRLWDDANSTSVNPIVLQPSASASGAGPVTAAAVLAAGLHSAEKHSVQAQTKSTAASDSTRNLRKSQTLPTMQNVVKTPKAVGGQQQHPEKNKMSQIKASPKVAPTATDEKDKERKSSSKGHMDQASNKVNEYENEFTSWCMRSLDNMTAKVDVPTFVAFLQDLEAPYEVKDYVRIYLGEGKDSSDFAKQFLERRSKYKSLQRAQNAHNDDMCQPAPAITPSGNDNTESKNKQKKVKKNKMTKMDARILGFSVTAAEGRINVGVRDYVDGP</sequence>
<feature type="compositionally biased region" description="Basic and acidic residues" evidence="2">
    <location>
        <begin position="207"/>
        <end position="228"/>
    </location>
</feature>
<feature type="region of interest" description="Disordered" evidence="2">
    <location>
        <begin position="295"/>
        <end position="448"/>
    </location>
</feature>
<feature type="compositionally biased region" description="Basic and acidic residues" evidence="2">
    <location>
        <begin position="1437"/>
        <end position="1452"/>
    </location>
</feature>
<keyword evidence="1" id="KW-0175">Coiled coil</keyword>
<reference evidence="4 5" key="1">
    <citation type="submission" date="2024-02" db="EMBL/GenBank/DDBJ databases">
        <title>A chromosome-level genome assembly of Drosophila madeirensis, a fruit fly species endemic to Madeira island.</title>
        <authorList>
            <person name="Tomihara K."/>
            <person name="Llopart A."/>
            <person name="Yamamoto D."/>
        </authorList>
    </citation>
    <scope>NUCLEOTIDE SEQUENCE [LARGE SCALE GENOMIC DNA]</scope>
    <source>
        <strain evidence="4 5">RF1</strain>
    </source>
</reference>
<dbReference type="CDD" id="cd00072">
    <property type="entry name" value="GYF"/>
    <property type="match status" value="1"/>
</dbReference>
<feature type="compositionally biased region" description="Polar residues" evidence="2">
    <location>
        <begin position="182"/>
        <end position="192"/>
    </location>
</feature>
<dbReference type="InterPro" id="IPR051640">
    <property type="entry name" value="GRB10-interact_GYF"/>
</dbReference>
<feature type="compositionally biased region" description="Polar residues" evidence="2">
    <location>
        <begin position="1376"/>
        <end position="1405"/>
    </location>
</feature>
<dbReference type="CDD" id="cd22249">
    <property type="entry name" value="UDM1_RNF168_RNF169-like"/>
    <property type="match status" value="1"/>
</dbReference>
<keyword evidence="5" id="KW-1185">Reference proteome</keyword>
<feature type="region of interest" description="Disordered" evidence="2">
    <location>
        <begin position="1010"/>
        <end position="1094"/>
    </location>
</feature>
<feature type="region of interest" description="Disordered" evidence="2">
    <location>
        <begin position="1198"/>
        <end position="1234"/>
    </location>
</feature>
<dbReference type="InterPro" id="IPR035445">
    <property type="entry name" value="GYF-like_dom_sf"/>
</dbReference>
<evidence type="ECO:0000256" key="2">
    <source>
        <dbReference type="SAM" id="MobiDB-lite"/>
    </source>
</evidence>
<feature type="compositionally biased region" description="Low complexity" evidence="2">
    <location>
        <begin position="382"/>
        <end position="394"/>
    </location>
</feature>
<accession>A0AAU9GFV4</accession>
<feature type="compositionally biased region" description="Basic and acidic residues" evidence="2">
    <location>
        <begin position="363"/>
        <end position="381"/>
    </location>
</feature>
<feature type="region of interest" description="Disordered" evidence="2">
    <location>
        <begin position="101"/>
        <end position="142"/>
    </location>
</feature>
<evidence type="ECO:0000256" key="1">
    <source>
        <dbReference type="SAM" id="Coils"/>
    </source>
</evidence>
<feature type="coiled-coil region" evidence="1">
    <location>
        <begin position="1265"/>
        <end position="1292"/>
    </location>
</feature>
<dbReference type="SMART" id="SM00444">
    <property type="entry name" value="GYF"/>
    <property type="match status" value="1"/>
</dbReference>
<protein>
    <submittedName>
        <fullName evidence="4">GIGYF family protein8</fullName>
    </submittedName>
</protein>
<dbReference type="EMBL" id="AP029268">
    <property type="protein sequence ID" value="BFG06682.1"/>
    <property type="molecule type" value="Genomic_DNA"/>
</dbReference>
<evidence type="ECO:0000259" key="3">
    <source>
        <dbReference type="PROSITE" id="PS50829"/>
    </source>
</evidence>
<dbReference type="InterPro" id="IPR003169">
    <property type="entry name" value="GYF"/>
</dbReference>
<gene>
    <name evidence="4" type="ORF">DMAD_13639</name>
</gene>
<dbReference type="Gene3D" id="3.30.1490.40">
    <property type="match status" value="1"/>
</dbReference>
<name>A0AAU9GFV4_DROMD</name>
<proteinExistence type="predicted"/>
<evidence type="ECO:0000313" key="4">
    <source>
        <dbReference type="EMBL" id="BFG06682.1"/>
    </source>
</evidence>
<evidence type="ECO:0000313" key="5">
    <source>
        <dbReference type="Proteomes" id="UP001500889"/>
    </source>
</evidence>
<feature type="domain" description="GYF" evidence="3">
    <location>
        <begin position="583"/>
        <end position="631"/>
    </location>
</feature>
<dbReference type="GO" id="GO:0005829">
    <property type="term" value="C:cytosol"/>
    <property type="evidence" value="ECO:0007669"/>
    <property type="project" value="TreeGrafter"/>
</dbReference>
<feature type="region of interest" description="Disordered" evidence="2">
    <location>
        <begin position="1536"/>
        <end position="1569"/>
    </location>
</feature>
<feature type="region of interest" description="Disordered" evidence="2">
    <location>
        <begin position="1373"/>
        <end position="1459"/>
    </location>
</feature>
<feature type="region of interest" description="Disordered" evidence="2">
    <location>
        <begin position="182"/>
        <end position="264"/>
    </location>
</feature>
<dbReference type="PANTHER" id="PTHR14445:SF36">
    <property type="entry name" value="FI03272P-RELATED"/>
    <property type="match status" value="1"/>
</dbReference>